<dbReference type="eggNOG" id="ENOG5031X48">
    <property type="taxonomic scope" value="Bacteria"/>
</dbReference>
<keyword evidence="3" id="KW-1185">Reference proteome</keyword>
<dbReference type="Proteomes" id="UP000005178">
    <property type="component" value="Unassembled WGS sequence"/>
</dbReference>
<dbReference type="STRING" id="445971.ANASTE_00626"/>
<dbReference type="EMBL" id="ABIL02000005">
    <property type="protein sequence ID" value="EDS72911.1"/>
    <property type="molecule type" value="Genomic_DNA"/>
</dbReference>
<organism evidence="2 3">
    <name type="scientific">Anaerofustis stercorihominis DSM 17244</name>
    <dbReference type="NCBI Taxonomy" id="445971"/>
    <lineage>
        <taxon>Bacteria</taxon>
        <taxon>Bacillati</taxon>
        <taxon>Bacillota</taxon>
        <taxon>Clostridia</taxon>
        <taxon>Eubacteriales</taxon>
        <taxon>Eubacteriaceae</taxon>
        <taxon>Anaerofustis</taxon>
    </lineage>
</organism>
<name>B1C7C4_9FIRM</name>
<feature type="coiled-coil region" evidence="1">
    <location>
        <begin position="83"/>
        <end position="117"/>
    </location>
</feature>
<gene>
    <name evidence="2" type="ORF">ANASTE_00626</name>
</gene>
<reference evidence="2" key="1">
    <citation type="submission" date="2008-01" db="EMBL/GenBank/DDBJ databases">
        <authorList>
            <person name="Fulton L."/>
            <person name="Clifton S."/>
            <person name="Fulton B."/>
            <person name="Xu J."/>
            <person name="Minx P."/>
            <person name="Pepin K.H."/>
            <person name="Johnson M."/>
            <person name="Thiruvilangam P."/>
            <person name="Bhonagiri V."/>
            <person name="Nash W.E."/>
            <person name="Mardis E.R."/>
            <person name="Wilson R.K."/>
        </authorList>
    </citation>
    <scope>NUCLEOTIDE SEQUENCE [LARGE SCALE GENOMIC DNA]</scope>
    <source>
        <strain evidence="2">DSM 17244</strain>
    </source>
</reference>
<evidence type="ECO:0000256" key="1">
    <source>
        <dbReference type="SAM" id="Coils"/>
    </source>
</evidence>
<dbReference type="HOGENOM" id="CLU_146070_1_0_9"/>
<dbReference type="CDD" id="cd10451">
    <property type="entry name" value="GIY-YIG_LuxR_like"/>
    <property type="match status" value="1"/>
</dbReference>
<sequence length="119" mass="14176">MDREKRKQMIYEYKNRTPEMGILSYECIKTNEVFLVTANDIKAKLNSNKVKLNSGSYPNKYLQELWNEYGADNFEIKIYKRLEIKSEEDKEKALKKLDELLEECLSSNAKAKRMKKKRN</sequence>
<evidence type="ECO:0000313" key="2">
    <source>
        <dbReference type="EMBL" id="EDS72911.1"/>
    </source>
</evidence>
<reference evidence="2" key="2">
    <citation type="submission" date="2013-08" db="EMBL/GenBank/DDBJ databases">
        <title>Draft genome sequence of Anaerofustis stercorihominis (DSM 17244).</title>
        <authorList>
            <person name="Sudarsanam P."/>
            <person name="Ley R."/>
            <person name="Guruge J."/>
            <person name="Turnbaugh P.J."/>
            <person name="Mahowald M."/>
            <person name="Liep D."/>
            <person name="Gordon J."/>
        </authorList>
    </citation>
    <scope>NUCLEOTIDE SEQUENCE</scope>
    <source>
        <strain evidence="2">DSM 17244</strain>
    </source>
</reference>
<comment type="caution">
    <text evidence="2">The sequence shown here is derived from an EMBL/GenBank/DDBJ whole genome shotgun (WGS) entry which is preliminary data.</text>
</comment>
<dbReference type="InterPro" id="IPR035901">
    <property type="entry name" value="GIY-YIG_endonuc_sf"/>
</dbReference>
<dbReference type="OrthoDB" id="9789954at2"/>
<keyword evidence="1" id="KW-0175">Coiled coil</keyword>
<evidence type="ECO:0000313" key="3">
    <source>
        <dbReference type="Proteomes" id="UP000005178"/>
    </source>
</evidence>
<dbReference type="Gene3D" id="3.40.1440.10">
    <property type="entry name" value="GIY-YIG endonuclease"/>
    <property type="match status" value="1"/>
</dbReference>
<dbReference type="AlphaFoldDB" id="B1C7C4"/>
<evidence type="ECO:0008006" key="4">
    <source>
        <dbReference type="Google" id="ProtNLM"/>
    </source>
</evidence>
<proteinExistence type="predicted"/>
<protein>
    <recommendedName>
        <fullName evidence="4">GIY-YIG domain-containing protein</fullName>
    </recommendedName>
</protein>
<accession>B1C7C4</accession>